<organism evidence="2 3">
    <name type="scientific">Ricinus communis</name>
    <name type="common">Castor bean</name>
    <dbReference type="NCBI Taxonomy" id="3988"/>
    <lineage>
        <taxon>Eukaryota</taxon>
        <taxon>Viridiplantae</taxon>
        <taxon>Streptophyta</taxon>
        <taxon>Embryophyta</taxon>
        <taxon>Tracheophyta</taxon>
        <taxon>Spermatophyta</taxon>
        <taxon>Magnoliopsida</taxon>
        <taxon>eudicotyledons</taxon>
        <taxon>Gunneridae</taxon>
        <taxon>Pentapetalae</taxon>
        <taxon>rosids</taxon>
        <taxon>fabids</taxon>
        <taxon>Malpighiales</taxon>
        <taxon>Euphorbiaceae</taxon>
        <taxon>Acalyphoideae</taxon>
        <taxon>Acalypheae</taxon>
        <taxon>Ricinus</taxon>
    </lineage>
</organism>
<dbReference type="Pfam" id="PF06172">
    <property type="entry name" value="Cupin_5"/>
    <property type="match status" value="1"/>
</dbReference>
<dbReference type="STRING" id="3988.B9RR80"/>
<keyword evidence="3" id="KW-1185">Reference proteome</keyword>
<dbReference type="FunCoup" id="B9RR80">
    <property type="interactions" value="455"/>
</dbReference>
<dbReference type="EMBL" id="EQ973802">
    <property type="protein sequence ID" value="EEF46251.1"/>
    <property type="molecule type" value="Genomic_DNA"/>
</dbReference>
<feature type="domain" description="DUF985" evidence="1">
    <location>
        <begin position="25"/>
        <end position="102"/>
    </location>
</feature>
<dbReference type="InterPro" id="IPR009327">
    <property type="entry name" value="Cupin_DUF985"/>
</dbReference>
<evidence type="ECO:0000259" key="1">
    <source>
        <dbReference type="Pfam" id="PF06172"/>
    </source>
</evidence>
<proteinExistence type="predicted"/>
<evidence type="ECO:0000313" key="2">
    <source>
        <dbReference type="EMBL" id="EEF46251.1"/>
    </source>
</evidence>
<evidence type="ECO:0000313" key="3">
    <source>
        <dbReference type="Proteomes" id="UP000008311"/>
    </source>
</evidence>
<dbReference type="InParanoid" id="B9RR80"/>
<gene>
    <name evidence="2" type="ORF">RCOM_0711040</name>
</gene>
<name>B9RR80_RICCO</name>
<dbReference type="Proteomes" id="UP000008311">
    <property type="component" value="Unassembled WGS sequence"/>
</dbReference>
<accession>B9RR80</accession>
<dbReference type="PANTHER" id="PTHR33387:SF3">
    <property type="entry name" value="DUF985 DOMAIN-CONTAINING PROTEIN"/>
    <property type="match status" value="1"/>
</dbReference>
<dbReference type="AlphaFoldDB" id="B9RR80"/>
<sequence>MAFLFGRTFDGLEVRRNITGKLIQLHPAVKLTCLGSDLIGANQQPQYTVPPNVWFGAFPTNDYIITPDEAVAKAAPRDTESHYSLVGCTCAPAFQFEDFELAKRSELISRFPNHEHLISLMTFPDNVVYPSGKKCKPEDS</sequence>
<dbReference type="InterPro" id="IPR039935">
    <property type="entry name" value="YML079W-like"/>
</dbReference>
<dbReference type="InterPro" id="IPR011051">
    <property type="entry name" value="RmlC_Cupin_sf"/>
</dbReference>
<dbReference type="eggNOG" id="ENOG502RM2D">
    <property type="taxonomic scope" value="Eukaryota"/>
</dbReference>
<dbReference type="SUPFAM" id="SSF51182">
    <property type="entry name" value="RmlC-like cupins"/>
    <property type="match status" value="1"/>
</dbReference>
<reference evidence="3" key="1">
    <citation type="journal article" date="2010" name="Nat. Biotechnol.">
        <title>Draft genome sequence of the oilseed species Ricinus communis.</title>
        <authorList>
            <person name="Chan A.P."/>
            <person name="Crabtree J."/>
            <person name="Zhao Q."/>
            <person name="Lorenzi H."/>
            <person name="Orvis J."/>
            <person name="Puiu D."/>
            <person name="Melake-Berhan A."/>
            <person name="Jones K.M."/>
            <person name="Redman J."/>
            <person name="Chen G."/>
            <person name="Cahoon E.B."/>
            <person name="Gedil M."/>
            <person name="Stanke M."/>
            <person name="Haas B.J."/>
            <person name="Wortman J.R."/>
            <person name="Fraser-Liggett C.M."/>
            <person name="Ravel J."/>
            <person name="Rabinowicz P.D."/>
        </authorList>
    </citation>
    <scope>NUCLEOTIDE SEQUENCE [LARGE SCALE GENOMIC DNA]</scope>
    <source>
        <strain evidence="3">cv. Hale</strain>
    </source>
</reference>
<dbReference type="PANTHER" id="PTHR33387">
    <property type="entry name" value="RMLC-LIKE JELLY ROLL FOLD PROTEIN"/>
    <property type="match status" value="1"/>
</dbReference>
<dbReference type="Gene3D" id="2.60.120.10">
    <property type="entry name" value="Jelly Rolls"/>
    <property type="match status" value="1"/>
</dbReference>
<dbReference type="InterPro" id="IPR014710">
    <property type="entry name" value="RmlC-like_jellyroll"/>
</dbReference>
<protein>
    <recommendedName>
        <fullName evidence="1">DUF985 domain-containing protein</fullName>
    </recommendedName>
</protein>